<dbReference type="AlphaFoldDB" id="A0A4Y5ZTS5"/>
<dbReference type="EMBL" id="CP041054">
    <property type="protein sequence ID" value="QDE47315.1"/>
    <property type="molecule type" value="Genomic_DNA"/>
</dbReference>
<reference evidence="1 2" key="1">
    <citation type="submission" date="2019-06" db="EMBL/GenBank/DDBJ databases">
        <title>Whole genome sequencing of XDR Enterobacter.</title>
        <authorList>
            <person name="Gnana Soundari P."/>
            <person name="Vijayakumar R."/>
            <person name="Krishnan P."/>
        </authorList>
    </citation>
    <scope>NUCLEOTIDE SEQUENCE [LARGE SCALE GENOMIC DNA]</scope>
    <source>
        <strain evidence="1 2">C126</strain>
    </source>
</reference>
<evidence type="ECO:0000313" key="1">
    <source>
        <dbReference type="EMBL" id="QDE47315.1"/>
    </source>
</evidence>
<name>A0A4Y5ZTS5_9ENTR</name>
<sequence>MNVSSRTVVILNLLSAAGPVLILADRFHWF</sequence>
<dbReference type="NCBIfam" id="NF000537">
    <property type="entry name" value="YncL"/>
    <property type="match status" value="1"/>
</dbReference>
<dbReference type="Proteomes" id="UP000318237">
    <property type="component" value="Chromosome"/>
</dbReference>
<dbReference type="InterPro" id="IPR049611">
    <property type="entry name" value="YncL"/>
</dbReference>
<accession>A0A4Y5ZTS5</accession>
<protein>
    <submittedName>
        <fullName evidence="1">Stress response membrane protein YncL</fullName>
    </submittedName>
</protein>
<evidence type="ECO:0000313" key="2">
    <source>
        <dbReference type="Proteomes" id="UP000318237"/>
    </source>
</evidence>
<organism evidence="1 2">
    <name type="scientific">Enterobacter hormaechei</name>
    <dbReference type="NCBI Taxonomy" id="158836"/>
    <lineage>
        <taxon>Bacteria</taxon>
        <taxon>Pseudomonadati</taxon>
        <taxon>Pseudomonadota</taxon>
        <taxon>Gammaproteobacteria</taxon>
        <taxon>Enterobacterales</taxon>
        <taxon>Enterobacteriaceae</taxon>
        <taxon>Enterobacter</taxon>
        <taxon>Enterobacter cloacae complex</taxon>
    </lineage>
</organism>
<proteinExistence type="predicted"/>
<gene>
    <name evidence="1" type="primary">yncL</name>
    <name evidence="1" type="ORF">EIN43_07120</name>
</gene>